<feature type="compositionally biased region" description="Gly residues" evidence="1">
    <location>
        <begin position="54"/>
        <end position="69"/>
    </location>
</feature>
<organism evidence="4 5">
    <name type="scientific">Streptomyces ziwulingensis</name>
    <dbReference type="NCBI Taxonomy" id="1045501"/>
    <lineage>
        <taxon>Bacteria</taxon>
        <taxon>Bacillati</taxon>
        <taxon>Actinomycetota</taxon>
        <taxon>Actinomycetes</taxon>
        <taxon>Kitasatosporales</taxon>
        <taxon>Streptomycetaceae</taxon>
        <taxon>Streptomyces</taxon>
    </lineage>
</organism>
<reference evidence="5" key="1">
    <citation type="journal article" date="2019" name="Int. J. Syst. Evol. Microbiol.">
        <title>The Global Catalogue of Microorganisms (GCM) 10K type strain sequencing project: providing services to taxonomists for standard genome sequencing and annotation.</title>
        <authorList>
            <consortium name="The Broad Institute Genomics Platform"/>
            <consortium name="The Broad Institute Genome Sequencing Center for Infectious Disease"/>
            <person name="Wu L."/>
            <person name="Ma J."/>
        </authorList>
    </citation>
    <scope>NUCLEOTIDE SEQUENCE [LARGE SCALE GENOMIC DNA]</scope>
    <source>
        <strain evidence="5">JCM 18081</strain>
    </source>
</reference>
<evidence type="ECO:0000313" key="4">
    <source>
        <dbReference type="EMBL" id="GAA4813389.1"/>
    </source>
</evidence>
<feature type="region of interest" description="Disordered" evidence="1">
    <location>
        <begin position="28"/>
        <end position="90"/>
    </location>
</feature>
<name>A0ABP9CLG7_9ACTN</name>
<dbReference type="InterPro" id="IPR025326">
    <property type="entry name" value="DUF4232"/>
</dbReference>
<feature type="chain" id="PRO_5046689404" evidence="2">
    <location>
        <begin position="24"/>
        <end position="218"/>
    </location>
</feature>
<keyword evidence="5" id="KW-1185">Reference proteome</keyword>
<dbReference type="Proteomes" id="UP001501265">
    <property type="component" value="Unassembled WGS sequence"/>
</dbReference>
<evidence type="ECO:0000259" key="3">
    <source>
        <dbReference type="Pfam" id="PF14016"/>
    </source>
</evidence>
<evidence type="ECO:0000256" key="1">
    <source>
        <dbReference type="SAM" id="MobiDB-lite"/>
    </source>
</evidence>
<dbReference type="Pfam" id="PF14016">
    <property type="entry name" value="DUF4232"/>
    <property type="match status" value="1"/>
</dbReference>
<sequence length="218" mass="21168">MRVKNLSLIAVAVAAGLSLTACQSDDTAASASAAPSQQTGPAAQGGNSADGDSATGGTGTEATGTGSGSGANATTTGADDTDDAEAAGSDACTTSQLAMRSAHGMGEGDILVHLENTGSAACDLKGFPGVDLKSKDGSLSADRTDLAAPLVTVAPGEETRFTLHYTPNTSGGSGVTFTSLVVTPPNETHAKTLPVSINLAASDSSAGTVRVDPVGTGK</sequence>
<accession>A0ABP9CLG7</accession>
<feature type="domain" description="DUF4232" evidence="3">
    <location>
        <begin position="92"/>
        <end position="214"/>
    </location>
</feature>
<keyword evidence="2" id="KW-0732">Signal</keyword>
<feature type="signal peptide" evidence="2">
    <location>
        <begin position="1"/>
        <end position="23"/>
    </location>
</feature>
<gene>
    <name evidence="4" type="ORF">GCM10023220_51060</name>
</gene>
<evidence type="ECO:0000256" key="2">
    <source>
        <dbReference type="SAM" id="SignalP"/>
    </source>
</evidence>
<evidence type="ECO:0000313" key="5">
    <source>
        <dbReference type="Proteomes" id="UP001501265"/>
    </source>
</evidence>
<dbReference type="RefSeq" id="WP_345622521.1">
    <property type="nucleotide sequence ID" value="NZ_BAABIG010000056.1"/>
</dbReference>
<dbReference type="EMBL" id="BAABIG010000056">
    <property type="protein sequence ID" value="GAA4813389.1"/>
    <property type="molecule type" value="Genomic_DNA"/>
</dbReference>
<feature type="compositionally biased region" description="Low complexity" evidence="1">
    <location>
        <begin position="28"/>
        <end position="53"/>
    </location>
</feature>
<proteinExistence type="predicted"/>
<dbReference type="PROSITE" id="PS51257">
    <property type="entry name" value="PROKAR_LIPOPROTEIN"/>
    <property type="match status" value="1"/>
</dbReference>
<comment type="caution">
    <text evidence="4">The sequence shown here is derived from an EMBL/GenBank/DDBJ whole genome shotgun (WGS) entry which is preliminary data.</text>
</comment>
<protein>
    <submittedName>
        <fullName evidence="4">DUF4232 domain-containing protein</fullName>
    </submittedName>
</protein>